<evidence type="ECO:0000259" key="8">
    <source>
        <dbReference type="SMART" id="SM01383"/>
    </source>
</evidence>
<feature type="signal peptide" evidence="6">
    <location>
        <begin position="1"/>
        <end position="34"/>
    </location>
</feature>
<evidence type="ECO:0000313" key="9">
    <source>
        <dbReference type="EMBL" id="CRZ10841.1"/>
    </source>
</evidence>
<evidence type="ECO:0000256" key="5">
    <source>
        <dbReference type="SAM" id="MobiDB-lite"/>
    </source>
</evidence>
<dbReference type="SMART" id="SM01383">
    <property type="entry name" value="Ribosomal_L2"/>
    <property type="match status" value="1"/>
</dbReference>
<dbReference type="InterPro" id="IPR014726">
    <property type="entry name" value="Ribosomal_uL2_dom3"/>
</dbReference>
<dbReference type="Pfam" id="PF00181">
    <property type="entry name" value="Ribosomal_L2_N"/>
    <property type="match status" value="1"/>
</dbReference>
<keyword evidence="6" id="KW-0732">Signal</keyword>
<dbReference type="InterPro" id="IPR014722">
    <property type="entry name" value="Rib_uL2_dom2"/>
</dbReference>
<dbReference type="Pfam" id="PF03947">
    <property type="entry name" value="Ribosomal_L2_C"/>
    <property type="match status" value="1"/>
</dbReference>
<dbReference type="InterPro" id="IPR008991">
    <property type="entry name" value="Translation_prot_SH3-like_sf"/>
</dbReference>
<dbReference type="HAMAP" id="MF_01320_B">
    <property type="entry name" value="Ribosomal_uL2_B"/>
    <property type="match status" value="1"/>
</dbReference>
<keyword evidence="3" id="KW-0687">Ribonucleoprotein</keyword>
<organism evidence="9">
    <name type="scientific">Spongospora subterranea</name>
    <dbReference type="NCBI Taxonomy" id="70186"/>
    <lineage>
        <taxon>Eukaryota</taxon>
        <taxon>Sar</taxon>
        <taxon>Rhizaria</taxon>
        <taxon>Endomyxa</taxon>
        <taxon>Phytomyxea</taxon>
        <taxon>Plasmodiophorida</taxon>
        <taxon>Plasmodiophoridae</taxon>
        <taxon>Spongospora</taxon>
    </lineage>
</organism>
<dbReference type="InterPro" id="IPR022666">
    <property type="entry name" value="Ribosomal_uL2_RNA-bd_dom"/>
</dbReference>
<dbReference type="NCBIfam" id="TIGR01171">
    <property type="entry name" value="rplB_bact"/>
    <property type="match status" value="1"/>
</dbReference>
<dbReference type="PANTHER" id="PTHR13691:SF5">
    <property type="entry name" value="LARGE RIBOSOMAL SUBUNIT PROTEIN UL2M"/>
    <property type="match status" value="1"/>
</dbReference>
<dbReference type="EMBL" id="HACM01010399">
    <property type="protein sequence ID" value="CRZ10841.1"/>
    <property type="molecule type" value="Transcribed_RNA"/>
</dbReference>
<dbReference type="SUPFAM" id="SSF50104">
    <property type="entry name" value="Translation proteins SH3-like domain"/>
    <property type="match status" value="1"/>
</dbReference>
<evidence type="ECO:0000256" key="2">
    <source>
        <dbReference type="ARBA" id="ARBA00022980"/>
    </source>
</evidence>
<dbReference type="GO" id="GO:0032543">
    <property type="term" value="P:mitochondrial translation"/>
    <property type="evidence" value="ECO:0007669"/>
    <property type="project" value="TreeGrafter"/>
</dbReference>
<dbReference type="InterPro" id="IPR022669">
    <property type="entry name" value="Ribosomal_uL2_C"/>
</dbReference>
<evidence type="ECO:0000256" key="6">
    <source>
        <dbReference type="SAM" id="SignalP"/>
    </source>
</evidence>
<accession>A0A0H5RAP6</accession>
<comment type="similarity">
    <text evidence="1">Belongs to the universal ribosomal protein uL2 family.</text>
</comment>
<feature type="domain" description="Large ribosomal subunit protein uL2 RNA-binding" evidence="8">
    <location>
        <begin position="100"/>
        <end position="180"/>
    </location>
</feature>
<dbReference type="PROSITE" id="PS00467">
    <property type="entry name" value="RIBOSOMAL_L2"/>
    <property type="match status" value="1"/>
</dbReference>
<feature type="domain" description="Large ribosomal subunit protein uL2 C-terminal" evidence="7">
    <location>
        <begin position="188"/>
        <end position="318"/>
    </location>
</feature>
<dbReference type="InterPro" id="IPR005880">
    <property type="entry name" value="Ribosomal_uL2_bac/org-type"/>
</dbReference>
<protein>
    <recommendedName>
        <fullName evidence="4">Large ribosomal subunit protein uL2m</fullName>
    </recommendedName>
</protein>
<dbReference type="InterPro" id="IPR012340">
    <property type="entry name" value="NA-bd_OB-fold"/>
</dbReference>
<feature type="chain" id="PRO_5005223124" description="Large ribosomal subunit protein uL2m" evidence="6">
    <location>
        <begin position="35"/>
        <end position="381"/>
    </location>
</feature>
<feature type="region of interest" description="Disordered" evidence="5">
    <location>
        <begin position="360"/>
        <end position="381"/>
    </location>
</feature>
<keyword evidence="2" id="KW-0689">Ribosomal protein</keyword>
<dbReference type="SUPFAM" id="SSF50249">
    <property type="entry name" value="Nucleic acid-binding proteins"/>
    <property type="match status" value="1"/>
</dbReference>
<sequence length="381" mass="41903">RRRPVKHSVRRGQLLLRLIIVVSDVFFGTQPRQAMDFLKNVGRSVHRMMATSASGGTGNRLRVMKPTTPGMRGTVLLDRSHLWQGRPVRDLTVAMRSKAGRNNQGRITVRHRGGGHKRRYRLMDFKRSIVDVPGVVQRLEYDPNRSPYIALIKYDAMSAKDNLAYIIAPDGLKVGDTVVASRKEPVDIATGNAMCIRHIPLGAQIHNVETKPGKGAQMVRSAGSSCTLLEKNNETGYAVLKMPSKEERMFLLDCMATIGTVSNSDHKFVKLGKAGRSRWLGRRPTVRGVAMNPVDHPMGGGEGKTSGGRPSCSPWGKPAKGGKTRKVNKSNFLIVRRRDGRIIQKGAKKASYAAKHNIVAKPKPAPKKSAVAKTAAKTKRK</sequence>
<dbReference type="Gene3D" id="2.40.50.140">
    <property type="entry name" value="Nucleic acid-binding proteins"/>
    <property type="match status" value="1"/>
</dbReference>
<dbReference type="InterPro" id="IPR002171">
    <property type="entry name" value="Ribosomal_uL2"/>
</dbReference>
<evidence type="ECO:0000256" key="1">
    <source>
        <dbReference type="ARBA" id="ARBA00005636"/>
    </source>
</evidence>
<feature type="non-terminal residue" evidence="9">
    <location>
        <position position="1"/>
    </location>
</feature>
<feature type="compositionally biased region" description="Low complexity" evidence="5">
    <location>
        <begin position="360"/>
        <end position="375"/>
    </location>
</feature>
<proteinExistence type="inferred from homology"/>
<dbReference type="InterPro" id="IPR022671">
    <property type="entry name" value="Ribosomal_uL2_CS"/>
</dbReference>
<dbReference type="GO" id="GO:0016740">
    <property type="term" value="F:transferase activity"/>
    <property type="evidence" value="ECO:0007669"/>
    <property type="project" value="InterPro"/>
</dbReference>
<dbReference type="PANTHER" id="PTHR13691">
    <property type="entry name" value="RIBOSOMAL PROTEIN L2"/>
    <property type="match status" value="1"/>
</dbReference>
<reference evidence="9" key="1">
    <citation type="submission" date="2015-04" db="EMBL/GenBank/DDBJ databases">
        <title>The genome sequence of the plant pathogenic Rhizarian Plasmodiophora brassicae reveals insights in its biotrophic life cycle and the origin of chitin synthesis.</title>
        <authorList>
            <person name="Schwelm A."/>
            <person name="Fogelqvist J."/>
            <person name="Knaust A."/>
            <person name="Julke S."/>
            <person name="Lilja T."/>
            <person name="Dhandapani V."/>
            <person name="Bonilla-Rosso G."/>
            <person name="Karlsson M."/>
            <person name="Shevchenko A."/>
            <person name="Choi S.R."/>
            <person name="Kim H.G."/>
            <person name="Park J.Y."/>
            <person name="Lim Y.P."/>
            <person name="Ludwig-Muller J."/>
            <person name="Dixelius C."/>
        </authorList>
    </citation>
    <scope>NUCLEOTIDE SEQUENCE</scope>
    <source>
        <tissue evidence="9">Potato root galls</tissue>
    </source>
</reference>
<feature type="region of interest" description="Disordered" evidence="5">
    <location>
        <begin position="289"/>
        <end position="324"/>
    </location>
</feature>
<dbReference type="GO" id="GO:0003723">
    <property type="term" value="F:RNA binding"/>
    <property type="evidence" value="ECO:0007669"/>
    <property type="project" value="InterPro"/>
</dbReference>
<dbReference type="AlphaFoldDB" id="A0A0H5RAP6"/>
<evidence type="ECO:0000256" key="3">
    <source>
        <dbReference type="ARBA" id="ARBA00023274"/>
    </source>
</evidence>
<dbReference type="Gene3D" id="2.30.30.30">
    <property type="match status" value="1"/>
</dbReference>
<dbReference type="GO" id="GO:0003735">
    <property type="term" value="F:structural constituent of ribosome"/>
    <property type="evidence" value="ECO:0007669"/>
    <property type="project" value="InterPro"/>
</dbReference>
<name>A0A0H5RAP6_9EUKA</name>
<evidence type="ECO:0000256" key="4">
    <source>
        <dbReference type="ARBA" id="ARBA00069872"/>
    </source>
</evidence>
<dbReference type="FunFam" id="2.30.30.30:FF:000001">
    <property type="entry name" value="50S ribosomal protein L2"/>
    <property type="match status" value="1"/>
</dbReference>
<dbReference type="FunFam" id="4.10.950.10:FF:000001">
    <property type="entry name" value="50S ribosomal protein L2"/>
    <property type="match status" value="1"/>
</dbReference>
<evidence type="ECO:0000259" key="7">
    <source>
        <dbReference type="SMART" id="SM01382"/>
    </source>
</evidence>
<dbReference type="Gene3D" id="4.10.950.10">
    <property type="entry name" value="Ribosomal protein L2, domain 3"/>
    <property type="match status" value="1"/>
</dbReference>
<dbReference type="GO" id="GO:0005762">
    <property type="term" value="C:mitochondrial large ribosomal subunit"/>
    <property type="evidence" value="ECO:0007669"/>
    <property type="project" value="TreeGrafter"/>
</dbReference>
<dbReference type="SMART" id="SM01382">
    <property type="entry name" value="Ribosomal_L2_C"/>
    <property type="match status" value="1"/>
</dbReference>